<dbReference type="SUPFAM" id="SSF47923">
    <property type="entry name" value="Ypt/Rab-GAP domain of gyp1p"/>
    <property type="match status" value="1"/>
</dbReference>
<evidence type="ECO:0000259" key="3">
    <source>
        <dbReference type="PROSITE" id="PS50086"/>
    </source>
</evidence>
<dbReference type="Proteomes" id="UP000091918">
    <property type="component" value="Unassembled WGS sequence"/>
</dbReference>
<evidence type="ECO:0000256" key="1">
    <source>
        <dbReference type="ARBA" id="ARBA00022468"/>
    </source>
</evidence>
<feature type="domain" description="Rab-GAP TBC" evidence="3">
    <location>
        <begin position="61"/>
        <end position="114"/>
    </location>
</feature>
<keyword evidence="1" id="KW-0343">GTPase activation</keyword>
<evidence type="ECO:0000313" key="5">
    <source>
        <dbReference type="Proteomes" id="UP000091918"/>
    </source>
</evidence>
<dbReference type="InterPro" id="IPR000195">
    <property type="entry name" value="Rab-GAP-TBC_dom"/>
</dbReference>
<reference evidence="4 5" key="1">
    <citation type="submission" date="2015-07" db="EMBL/GenBank/DDBJ databases">
        <title>Emmonsia species relationships and genome sequence.</title>
        <authorList>
            <person name="Cuomo C.A."/>
            <person name="Schwartz I.S."/>
            <person name="Kenyon C."/>
            <person name="de Hoog G.S."/>
            <person name="Govender N.P."/>
            <person name="Botha A."/>
            <person name="Moreno L."/>
            <person name="de Vries M."/>
            <person name="Munoz J.F."/>
            <person name="Stielow J.B."/>
        </authorList>
    </citation>
    <scope>NUCLEOTIDE SEQUENCE [LARGE SCALE GENOMIC DNA]</scope>
    <source>
        <strain evidence="4 5">CBS 136260</strain>
    </source>
</reference>
<protein>
    <recommendedName>
        <fullName evidence="3">Rab-GAP TBC domain-containing protein</fullName>
    </recommendedName>
</protein>
<sequence>MDSDRISPSPGSRRASRLNSNTSEDQTILAYSGKKRDEILRACEAKDVHALASLCISEGGLLHDDLRQAVWPILLGYDPSSDQPTSPEWTSLPVHSDEEQVKLDVNRAFVHYPT</sequence>
<dbReference type="PROSITE" id="PS50086">
    <property type="entry name" value="TBC_RABGAP"/>
    <property type="match status" value="1"/>
</dbReference>
<dbReference type="GO" id="GO:0005096">
    <property type="term" value="F:GTPase activator activity"/>
    <property type="evidence" value="ECO:0007669"/>
    <property type="project" value="UniProtKB-KW"/>
</dbReference>
<comment type="caution">
    <text evidence="4">The sequence shown here is derived from an EMBL/GenBank/DDBJ whole genome shotgun (WGS) entry which is preliminary data.</text>
</comment>
<dbReference type="EMBL" id="LGUA01000830">
    <property type="protein sequence ID" value="OAX79986.1"/>
    <property type="molecule type" value="Genomic_DNA"/>
</dbReference>
<evidence type="ECO:0000256" key="2">
    <source>
        <dbReference type="SAM" id="MobiDB-lite"/>
    </source>
</evidence>
<dbReference type="InterPro" id="IPR035969">
    <property type="entry name" value="Rab-GAP_TBC_sf"/>
</dbReference>
<dbReference type="InterPro" id="IPR045913">
    <property type="entry name" value="TBC20/Gyp8-like"/>
</dbReference>
<feature type="non-terminal residue" evidence="4">
    <location>
        <position position="114"/>
    </location>
</feature>
<proteinExistence type="predicted"/>
<dbReference type="PANTHER" id="PTHR20913">
    <property type="entry name" value="TBC1 DOMAIN FAMILY MEMBER 20/GTPASE"/>
    <property type="match status" value="1"/>
</dbReference>
<keyword evidence="5" id="KW-1185">Reference proteome</keyword>
<dbReference type="AlphaFoldDB" id="A0A1B7NTB2"/>
<dbReference type="GO" id="GO:0006888">
    <property type="term" value="P:endoplasmic reticulum to Golgi vesicle-mediated transport"/>
    <property type="evidence" value="ECO:0007669"/>
    <property type="project" value="TreeGrafter"/>
</dbReference>
<dbReference type="STRING" id="1658172.A0A1B7NTB2"/>
<evidence type="ECO:0000313" key="4">
    <source>
        <dbReference type="EMBL" id="OAX79986.1"/>
    </source>
</evidence>
<dbReference type="OrthoDB" id="206700at2759"/>
<dbReference type="PANTHER" id="PTHR20913:SF7">
    <property type="entry name" value="RE60063P"/>
    <property type="match status" value="1"/>
</dbReference>
<gene>
    <name evidence="4" type="ORF">ACJ72_05687</name>
</gene>
<dbReference type="Gene3D" id="1.10.8.1310">
    <property type="match status" value="1"/>
</dbReference>
<name>A0A1B7NTB2_9EURO</name>
<feature type="region of interest" description="Disordered" evidence="2">
    <location>
        <begin position="1"/>
        <end position="25"/>
    </location>
</feature>
<organism evidence="4 5">
    <name type="scientific">Emergomyces africanus</name>
    <dbReference type="NCBI Taxonomy" id="1955775"/>
    <lineage>
        <taxon>Eukaryota</taxon>
        <taxon>Fungi</taxon>
        <taxon>Dikarya</taxon>
        <taxon>Ascomycota</taxon>
        <taxon>Pezizomycotina</taxon>
        <taxon>Eurotiomycetes</taxon>
        <taxon>Eurotiomycetidae</taxon>
        <taxon>Onygenales</taxon>
        <taxon>Ajellomycetaceae</taxon>
        <taxon>Emergomyces</taxon>
    </lineage>
</organism>
<dbReference type="GO" id="GO:0005789">
    <property type="term" value="C:endoplasmic reticulum membrane"/>
    <property type="evidence" value="ECO:0007669"/>
    <property type="project" value="TreeGrafter"/>
</dbReference>
<accession>A0A1B7NTB2</accession>